<evidence type="ECO:0000313" key="13">
    <source>
        <dbReference type="Proteomes" id="UP000403266"/>
    </source>
</evidence>
<dbReference type="InterPro" id="IPR003442">
    <property type="entry name" value="T6A_TsaE"/>
</dbReference>
<dbReference type="Proteomes" id="UP000403266">
    <property type="component" value="Unassembled WGS sequence"/>
</dbReference>
<dbReference type="RefSeq" id="WP_152709464.1">
    <property type="nucleotide sequence ID" value="NZ_VOSJ01000005.1"/>
</dbReference>
<comment type="subcellular location">
    <subcellularLocation>
        <location evidence="1">Cytoplasm</location>
    </subcellularLocation>
</comment>
<dbReference type="GO" id="GO:0046872">
    <property type="term" value="F:metal ion binding"/>
    <property type="evidence" value="ECO:0007669"/>
    <property type="project" value="UniProtKB-KW"/>
</dbReference>
<dbReference type="Gene3D" id="3.30.200.20">
    <property type="entry name" value="Phosphorylase Kinase, domain 1"/>
    <property type="match status" value="1"/>
</dbReference>
<keyword evidence="7" id="KW-0547">Nucleotide-binding</keyword>
<dbReference type="SUPFAM" id="SSF56112">
    <property type="entry name" value="Protein kinase-like (PK-like)"/>
    <property type="match status" value="1"/>
</dbReference>
<evidence type="ECO:0000256" key="6">
    <source>
        <dbReference type="ARBA" id="ARBA00022723"/>
    </source>
</evidence>
<dbReference type="GO" id="GO:0016740">
    <property type="term" value="F:transferase activity"/>
    <property type="evidence" value="ECO:0007669"/>
    <property type="project" value="UniProtKB-KW"/>
</dbReference>
<comment type="similarity">
    <text evidence="2">Belongs to the TsaE family.</text>
</comment>
<keyword evidence="12" id="KW-0808">Transferase</keyword>
<dbReference type="GO" id="GO:0002949">
    <property type="term" value="P:tRNA threonylcarbamoyladenosine modification"/>
    <property type="evidence" value="ECO:0007669"/>
    <property type="project" value="InterPro"/>
</dbReference>
<dbReference type="NCBIfam" id="TIGR00150">
    <property type="entry name" value="T6A_YjeE"/>
    <property type="match status" value="1"/>
</dbReference>
<dbReference type="EMBL" id="VOSK01000006">
    <property type="protein sequence ID" value="MPR24389.1"/>
    <property type="molecule type" value="Genomic_DNA"/>
</dbReference>
<organism evidence="12 13">
    <name type="scientific">Microvirga tunisiensis</name>
    <dbReference type="NCBI Taxonomy" id="2108360"/>
    <lineage>
        <taxon>Bacteria</taxon>
        <taxon>Pseudomonadati</taxon>
        <taxon>Pseudomonadota</taxon>
        <taxon>Alphaproteobacteria</taxon>
        <taxon>Hyphomicrobiales</taxon>
        <taxon>Methylobacteriaceae</taxon>
        <taxon>Microvirga</taxon>
    </lineage>
</organism>
<dbReference type="PANTHER" id="PTHR33540">
    <property type="entry name" value="TRNA THREONYLCARBAMOYLADENOSINE BIOSYNTHESIS PROTEIN TSAE"/>
    <property type="match status" value="1"/>
</dbReference>
<dbReference type="AlphaFoldDB" id="A0A5N7MDS1"/>
<evidence type="ECO:0000259" key="11">
    <source>
        <dbReference type="Pfam" id="PF01636"/>
    </source>
</evidence>
<dbReference type="OrthoDB" id="9809275at2"/>
<evidence type="ECO:0000256" key="1">
    <source>
        <dbReference type="ARBA" id="ARBA00004496"/>
    </source>
</evidence>
<evidence type="ECO:0000256" key="10">
    <source>
        <dbReference type="ARBA" id="ARBA00032441"/>
    </source>
</evidence>
<dbReference type="SUPFAM" id="SSF52540">
    <property type="entry name" value="P-loop containing nucleoside triphosphate hydrolases"/>
    <property type="match status" value="1"/>
</dbReference>
<reference evidence="12 13" key="1">
    <citation type="journal article" date="2019" name="Syst. Appl. Microbiol.">
        <title>Microvirga tunisiensis sp. nov., a root nodule symbiotic bacterium isolated from Lupinus micranthus and L. luteus grown in Northern Tunisia.</title>
        <authorList>
            <person name="Msaddak A."/>
            <person name="Rejili M."/>
            <person name="Duran D."/>
            <person name="Mars M."/>
            <person name="Palacios J.M."/>
            <person name="Ruiz-Argueso T."/>
            <person name="Rey L."/>
            <person name="Imperial J."/>
        </authorList>
    </citation>
    <scope>NUCLEOTIDE SEQUENCE [LARGE SCALE GENOMIC DNA]</scope>
    <source>
        <strain evidence="12 13">Lmie10</strain>
    </source>
</reference>
<sequence length="528" mass="58453">MVNGLALMPEQDLLQAAWIVTLPDHESTERFARILAEELKPGDLVTLSGGLGAGKTTLARALVRLLAGDPELEVPSPTFTLMQIYDGPRCPIVHADFYRLSGGYELVELGWDEMTENAIALVEWPERAEEALKPEHLDIRLDFAPGSQGRGRLAMLTGTGAFASRLQRMKAYRSLVERCGWADASRHPMTGDASVIRSYERLVKPSGETALLMISPPRPVGPAVRRGKPYTTIAKLAETVHAFVAMDKGLRALGFSAPYIYGEDLEAGLLLIEDLGSEPFTDKNSPIPERYAEATRLLAQLHGQTLPQVLPVAGGIDHPIPPYDLEALLIEVELLLDWYVPHIIGTQLSGSARAEFVNLWTETLGEVLSTPASWTLRDYHSPNLIWLPEREGLQRVGMIDFQDAVLGSPAYDVASLLQDARVTVPPELELKLIGHYARERKAADRAFDVSAFARAYAIMAGQRATKILGIFARLDRRDGKPHYLKHLPRIEAYLIRNLAHPALGKLKVWYENYLPRLIPHADEAPPES</sequence>
<keyword evidence="13" id="KW-1185">Reference proteome</keyword>
<gene>
    <name evidence="12" type="primary">tsaE</name>
    <name evidence="12" type="ORF">FS320_03885</name>
</gene>
<protein>
    <recommendedName>
        <fullName evidence="3">tRNA threonylcarbamoyladenosine biosynthesis protein TsaE</fullName>
    </recommendedName>
    <alternativeName>
        <fullName evidence="10">t(6)A37 threonylcarbamoyladenosine biosynthesis protein TsaE</fullName>
    </alternativeName>
</protein>
<comment type="caution">
    <text evidence="12">The sequence shown here is derived from an EMBL/GenBank/DDBJ whole genome shotgun (WGS) entry which is preliminary data.</text>
</comment>
<keyword evidence="6" id="KW-0479">Metal-binding</keyword>
<dbReference type="InterPro" id="IPR011009">
    <property type="entry name" value="Kinase-like_dom_sf"/>
</dbReference>
<dbReference type="Gene3D" id="3.40.50.300">
    <property type="entry name" value="P-loop containing nucleotide triphosphate hydrolases"/>
    <property type="match status" value="1"/>
</dbReference>
<evidence type="ECO:0000256" key="9">
    <source>
        <dbReference type="ARBA" id="ARBA00022842"/>
    </source>
</evidence>
<feature type="domain" description="Aminoglycoside phosphotransferase" evidence="11">
    <location>
        <begin position="235"/>
        <end position="437"/>
    </location>
</feature>
<dbReference type="Pfam" id="PF02367">
    <property type="entry name" value="TsaE"/>
    <property type="match status" value="1"/>
</dbReference>
<evidence type="ECO:0000256" key="4">
    <source>
        <dbReference type="ARBA" id="ARBA00022490"/>
    </source>
</evidence>
<evidence type="ECO:0000256" key="8">
    <source>
        <dbReference type="ARBA" id="ARBA00022840"/>
    </source>
</evidence>
<accession>A0A5N7MDS1</accession>
<dbReference type="Pfam" id="PF01636">
    <property type="entry name" value="APH"/>
    <property type="match status" value="1"/>
</dbReference>
<keyword evidence="5" id="KW-0819">tRNA processing</keyword>
<dbReference type="Gene3D" id="3.90.1200.10">
    <property type="match status" value="1"/>
</dbReference>
<evidence type="ECO:0000256" key="3">
    <source>
        <dbReference type="ARBA" id="ARBA00019010"/>
    </source>
</evidence>
<evidence type="ECO:0000256" key="7">
    <source>
        <dbReference type="ARBA" id="ARBA00022741"/>
    </source>
</evidence>
<evidence type="ECO:0000256" key="2">
    <source>
        <dbReference type="ARBA" id="ARBA00007599"/>
    </source>
</evidence>
<proteinExistence type="inferred from homology"/>
<dbReference type="GO" id="GO:0005737">
    <property type="term" value="C:cytoplasm"/>
    <property type="evidence" value="ECO:0007669"/>
    <property type="project" value="UniProtKB-SubCell"/>
</dbReference>
<dbReference type="InterPro" id="IPR002575">
    <property type="entry name" value="Aminoglycoside_PTrfase"/>
</dbReference>
<dbReference type="InterPro" id="IPR012180">
    <property type="entry name" value="Bifunc_ATPase/PTrfase"/>
</dbReference>
<dbReference type="PANTHER" id="PTHR33540:SF2">
    <property type="entry name" value="TRNA THREONYLCARBAMOYLADENOSINE BIOSYNTHESIS PROTEIN TSAE"/>
    <property type="match status" value="1"/>
</dbReference>
<keyword evidence="4" id="KW-0963">Cytoplasm</keyword>
<dbReference type="PIRSF" id="PIRSF036599">
    <property type="entry name" value="AtpPhos"/>
    <property type="match status" value="1"/>
</dbReference>
<name>A0A5N7MDS1_9HYPH</name>
<keyword evidence="8" id="KW-0067">ATP-binding</keyword>
<dbReference type="InterPro" id="IPR027417">
    <property type="entry name" value="P-loop_NTPase"/>
</dbReference>
<evidence type="ECO:0000256" key="5">
    <source>
        <dbReference type="ARBA" id="ARBA00022694"/>
    </source>
</evidence>
<keyword evidence="9" id="KW-0460">Magnesium</keyword>
<dbReference type="GO" id="GO:0005524">
    <property type="term" value="F:ATP binding"/>
    <property type="evidence" value="ECO:0007669"/>
    <property type="project" value="UniProtKB-KW"/>
</dbReference>
<evidence type="ECO:0000313" key="12">
    <source>
        <dbReference type="EMBL" id="MPR24389.1"/>
    </source>
</evidence>